<reference evidence="2" key="1">
    <citation type="submission" date="2022-04" db="EMBL/GenBank/DDBJ databases">
        <title>A functionally conserved STORR gene fusion in Papaver species that diverged 16.8 million years ago.</title>
        <authorList>
            <person name="Catania T."/>
        </authorList>
    </citation>
    <scope>NUCLEOTIDE SEQUENCE</scope>
    <source>
        <strain evidence="2">S-188037</strain>
    </source>
</reference>
<organism evidence="2 3">
    <name type="scientific">Papaver atlanticum</name>
    <dbReference type="NCBI Taxonomy" id="357466"/>
    <lineage>
        <taxon>Eukaryota</taxon>
        <taxon>Viridiplantae</taxon>
        <taxon>Streptophyta</taxon>
        <taxon>Embryophyta</taxon>
        <taxon>Tracheophyta</taxon>
        <taxon>Spermatophyta</taxon>
        <taxon>Magnoliopsida</taxon>
        <taxon>Ranunculales</taxon>
        <taxon>Papaveraceae</taxon>
        <taxon>Papaveroideae</taxon>
        <taxon>Papaver</taxon>
    </lineage>
</organism>
<accession>A0AAD4SLY8</accession>
<dbReference type="EMBL" id="JAJJMB010009441">
    <property type="protein sequence ID" value="KAI3913780.1"/>
    <property type="molecule type" value="Genomic_DNA"/>
</dbReference>
<name>A0AAD4SLY8_9MAGN</name>
<protein>
    <submittedName>
        <fullName evidence="2">Uncharacterized protein</fullName>
    </submittedName>
</protein>
<evidence type="ECO:0000256" key="1">
    <source>
        <dbReference type="SAM" id="MobiDB-lite"/>
    </source>
</evidence>
<feature type="non-terminal residue" evidence="2">
    <location>
        <position position="58"/>
    </location>
</feature>
<feature type="region of interest" description="Disordered" evidence="1">
    <location>
        <begin position="1"/>
        <end position="25"/>
    </location>
</feature>
<comment type="caution">
    <text evidence="2">The sequence shown here is derived from an EMBL/GenBank/DDBJ whole genome shotgun (WGS) entry which is preliminary data.</text>
</comment>
<feature type="compositionally biased region" description="Basic and acidic residues" evidence="1">
    <location>
        <begin position="1"/>
        <end position="20"/>
    </location>
</feature>
<proteinExistence type="predicted"/>
<evidence type="ECO:0000313" key="2">
    <source>
        <dbReference type="EMBL" id="KAI3913780.1"/>
    </source>
</evidence>
<dbReference type="AlphaFoldDB" id="A0AAD4SLY8"/>
<gene>
    <name evidence="2" type="ORF">MKW98_011841</name>
</gene>
<keyword evidence="3" id="KW-1185">Reference proteome</keyword>
<dbReference type="Proteomes" id="UP001202328">
    <property type="component" value="Unassembled WGS sequence"/>
</dbReference>
<evidence type="ECO:0000313" key="3">
    <source>
        <dbReference type="Proteomes" id="UP001202328"/>
    </source>
</evidence>
<sequence length="58" mass="6595">VIRKHEAFPGRGTTEEDKGKQNVGTKAKVIDENDGLKVDKDKVDRSKKTEYDRCGKEF</sequence>